<protein>
    <submittedName>
        <fullName evidence="1">Uncharacterized protein</fullName>
    </submittedName>
</protein>
<name>A0ACB8CWD3_DERSI</name>
<comment type="caution">
    <text evidence="1">The sequence shown here is derived from an EMBL/GenBank/DDBJ whole genome shotgun (WGS) entry which is preliminary data.</text>
</comment>
<sequence>METDNSARPEARQETRNRAAGSHYTMTSPQYELNDLMELAEICSQARENSGLAAAPASPTNVGRESTYNIPIHPTSVGVPNPAHLTNTPAHVGELSNLFSSLGEILVPSVRAVNITDYGGGSQRPVSIAAKRTELPTPGSTVILLHNPRALCGPSSPTARKSPGFSLAALQAFLKRVAKPRGLFSLDTSAVLGAIATSENFGVHYLGLNSDGVVPTTTARAPGAAAPATLGAHPVWPNGTISSALGRAARSPRVTEPDSDPFPVNTGTSAIGPDSFGGSNSGGKPADAANPVHFLASALQQVLQTAISPGPRIGVPIPTYSGYGDQMSANVFLLALRQYEQATGMRESAVLERVLPVALVSQAARWYRLVGHTASTMDEFRRLFRDEFLPYDYRLQMRRELELRTQAPDESLVEYVRAMQELFEYADPSASNTERVERVIRQSHPTFALYLRSSRCRDLNKLAAESRRVQAEISAARAYRPPPPPSESLEPSCAWHGSGRTNSEHAAMPGRSAGATAPFEISDRALNPYACGWRTAQAIQSKGWCSAQHHARSDDYRPVPKLGRSARNAITDGPAMTTNVQHRTPTVGQQQPMPGTSQARRRGPGGGQRTDAAGGGPGNARRAGRSRRPWLDRRPRGREAYRDEGASGSSDRSQHRGDRERVPRDDASRPEYSNPRPAREPRRTIATWTGQVGDQPPRVYASAAPWRDQMRVPSALALESVPRIFKGCTLQDFGAAQPGVVLATDPGAKYCEACGGLVVNLARHEASRLHGDRVKAGTPRKDRSPHRDAAEVRARMARDPEFAALVLGPELPEPSAEAVDLEQEEALEVDLLEL</sequence>
<evidence type="ECO:0000313" key="1">
    <source>
        <dbReference type="EMBL" id="KAH7953447.1"/>
    </source>
</evidence>
<accession>A0ACB8CWD3</accession>
<keyword evidence="2" id="KW-1185">Reference proteome</keyword>
<reference evidence="1" key="1">
    <citation type="submission" date="2020-05" db="EMBL/GenBank/DDBJ databases">
        <title>Large-scale comparative analyses of tick genomes elucidate their genetic diversity and vector capacities.</title>
        <authorList>
            <person name="Jia N."/>
            <person name="Wang J."/>
            <person name="Shi W."/>
            <person name="Du L."/>
            <person name="Sun Y."/>
            <person name="Zhan W."/>
            <person name="Jiang J."/>
            <person name="Wang Q."/>
            <person name="Zhang B."/>
            <person name="Ji P."/>
            <person name="Sakyi L.B."/>
            <person name="Cui X."/>
            <person name="Yuan T."/>
            <person name="Jiang B."/>
            <person name="Yang W."/>
            <person name="Lam T.T.-Y."/>
            <person name="Chang Q."/>
            <person name="Ding S."/>
            <person name="Wang X."/>
            <person name="Zhu J."/>
            <person name="Ruan X."/>
            <person name="Zhao L."/>
            <person name="Wei J."/>
            <person name="Que T."/>
            <person name="Du C."/>
            <person name="Cheng J."/>
            <person name="Dai P."/>
            <person name="Han X."/>
            <person name="Huang E."/>
            <person name="Gao Y."/>
            <person name="Liu J."/>
            <person name="Shao H."/>
            <person name="Ye R."/>
            <person name="Li L."/>
            <person name="Wei W."/>
            <person name="Wang X."/>
            <person name="Wang C."/>
            <person name="Yang T."/>
            <person name="Huo Q."/>
            <person name="Li W."/>
            <person name="Guo W."/>
            <person name="Chen H."/>
            <person name="Zhou L."/>
            <person name="Ni X."/>
            <person name="Tian J."/>
            <person name="Zhou Y."/>
            <person name="Sheng Y."/>
            <person name="Liu T."/>
            <person name="Pan Y."/>
            <person name="Xia L."/>
            <person name="Li J."/>
            <person name="Zhao F."/>
            <person name="Cao W."/>
        </authorList>
    </citation>
    <scope>NUCLEOTIDE SEQUENCE</scope>
    <source>
        <strain evidence="1">Dsil-2018</strain>
    </source>
</reference>
<dbReference type="EMBL" id="CM023473">
    <property type="protein sequence ID" value="KAH7953447.1"/>
    <property type="molecule type" value="Genomic_DNA"/>
</dbReference>
<proteinExistence type="predicted"/>
<evidence type="ECO:0000313" key="2">
    <source>
        <dbReference type="Proteomes" id="UP000821865"/>
    </source>
</evidence>
<dbReference type="Proteomes" id="UP000821865">
    <property type="component" value="Chromosome 4"/>
</dbReference>
<gene>
    <name evidence="1" type="ORF">HPB49_008707</name>
</gene>
<organism evidence="1 2">
    <name type="scientific">Dermacentor silvarum</name>
    <name type="common">Tick</name>
    <dbReference type="NCBI Taxonomy" id="543639"/>
    <lineage>
        <taxon>Eukaryota</taxon>
        <taxon>Metazoa</taxon>
        <taxon>Ecdysozoa</taxon>
        <taxon>Arthropoda</taxon>
        <taxon>Chelicerata</taxon>
        <taxon>Arachnida</taxon>
        <taxon>Acari</taxon>
        <taxon>Parasitiformes</taxon>
        <taxon>Ixodida</taxon>
        <taxon>Ixodoidea</taxon>
        <taxon>Ixodidae</taxon>
        <taxon>Rhipicephalinae</taxon>
        <taxon>Dermacentor</taxon>
    </lineage>
</organism>